<comment type="subcellular location">
    <subcellularLocation>
        <location evidence="1">Cell membrane</location>
        <topology evidence="1">Multi-pass membrane protein</topology>
    </subcellularLocation>
</comment>
<keyword evidence="4 7" id="KW-1133">Transmembrane helix</keyword>
<dbReference type="NCBIfam" id="NF038037">
    <property type="entry name" value="cytob_DsrM"/>
    <property type="match status" value="1"/>
</dbReference>
<dbReference type="AlphaFoldDB" id="A0A9X4RPV7"/>
<reference evidence="9" key="1">
    <citation type="journal article" date="2022" name="bioRxiv">
        <title>Thiovibrio frasassiensisgen. nov., sp. nov., an autotrophic, elemental sulfur disproportionating bacterium isolated from sulfidic karst sediment, and proposal of Thiovibrionaceae fam. nov.</title>
        <authorList>
            <person name="Aronson H."/>
            <person name="Thomas C."/>
            <person name="Bhattacharyya M."/>
            <person name="Eckstein S."/>
            <person name="Jensen S."/>
            <person name="Barco R."/>
            <person name="Macalady J."/>
            <person name="Amend J."/>
        </authorList>
    </citation>
    <scope>NUCLEOTIDE SEQUENCE</scope>
    <source>
        <strain evidence="9">RS19-109</strain>
    </source>
</reference>
<name>A0A9X4RPV7_9BACT</name>
<evidence type="ECO:0000313" key="10">
    <source>
        <dbReference type="Proteomes" id="UP001154240"/>
    </source>
</evidence>
<comment type="caution">
    <text evidence="9">The sequence shown here is derived from an EMBL/GenBank/DDBJ whole genome shotgun (WGS) entry which is preliminary data.</text>
</comment>
<feature type="domain" description="NarG-like" evidence="8">
    <location>
        <begin position="122"/>
        <end position="278"/>
    </location>
</feature>
<feature type="transmembrane region" description="Helical" evidence="7">
    <location>
        <begin position="124"/>
        <end position="141"/>
    </location>
</feature>
<sequence length="331" mass="37324">MRILTPFIAVLALIAVGLVAAQVPGGQALIGIVLPYLAFALFLGGFAYRVMQWAKSPVPFRIPTTCGQANSLPWIKQNKIDCPSTKLGVIARMFLEVFLFRSLFRNTKAEMHEGPKLVYGSSKFLWLFALLFHYSFLVIVLRHMRLFMDPVPGFVAALEFGDGFLQIGAPVFYQTDAIFLGAIAFLFLRRVMLSNIRYISLPADYFPLFLIFGIALTGILMRYVFRADVVAIKQLTLGLATLSPAIVGQISPVFFIHVFLVCALMVYFPFSKLMHMAGVFMSPTRNMINNSRMVRHINPWNDPNIKPHSYAAYEDEFREFMKDGGIPVEKE</sequence>
<evidence type="ECO:0000256" key="3">
    <source>
        <dbReference type="ARBA" id="ARBA00022692"/>
    </source>
</evidence>
<organism evidence="9 10">
    <name type="scientific">Thiovibrio frasassiensis</name>
    <dbReference type="NCBI Taxonomy" id="2984131"/>
    <lineage>
        <taxon>Bacteria</taxon>
        <taxon>Pseudomonadati</taxon>
        <taxon>Thermodesulfobacteriota</taxon>
        <taxon>Desulfobulbia</taxon>
        <taxon>Desulfobulbales</taxon>
        <taxon>Thiovibrionaceae</taxon>
        <taxon>Thiovibrio</taxon>
    </lineage>
</organism>
<evidence type="ECO:0000256" key="7">
    <source>
        <dbReference type="SAM" id="Phobius"/>
    </source>
</evidence>
<keyword evidence="3 7" id="KW-0812">Transmembrane</keyword>
<dbReference type="Proteomes" id="UP001154240">
    <property type="component" value="Unassembled WGS sequence"/>
</dbReference>
<feature type="transmembrane region" description="Helical" evidence="7">
    <location>
        <begin position="205"/>
        <end position="225"/>
    </location>
</feature>
<evidence type="ECO:0000256" key="1">
    <source>
        <dbReference type="ARBA" id="ARBA00004651"/>
    </source>
</evidence>
<keyword evidence="10" id="KW-1185">Reference proteome</keyword>
<dbReference type="InterPro" id="IPR036197">
    <property type="entry name" value="NarG-like_sf"/>
</dbReference>
<dbReference type="InterPro" id="IPR023234">
    <property type="entry name" value="NarG-like_domain"/>
</dbReference>
<dbReference type="Gene3D" id="1.20.950.20">
    <property type="entry name" value="Transmembrane di-heme cytochromes, Chain C"/>
    <property type="match status" value="1"/>
</dbReference>
<feature type="transmembrane region" description="Helical" evidence="7">
    <location>
        <begin position="177"/>
        <end position="193"/>
    </location>
</feature>
<keyword evidence="5" id="KW-0560">Oxidoreductase</keyword>
<proteinExistence type="predicted"/>
<gene>
    <name evidence="9" type="primary">dsrM</name>
    <name evidence="9" type="ORF">OLX77_05485</name>
</gene>
<evidence type="ECO:0000313" key="9">
    <source>
        <dbReference type="EMBL" id="MDG4475612.1"/>
    </source>
</evidence>
<dbReference type="SUPFAM" id="SSF103501">
    <property type="entry name" value="Respiratory nitrate reductase 1 gamma chain"/>
    <property type="match status" value="1"/>
</dbReference>
<evidence type="ECO:0000256" key="4">
    <source>
        <dbReference type="ARBA" id="ARBA00022989"/>
    </source>
</evidence>
<accession>A0A9X4RPV7</accession>
<dbReference type="GO" id="GO:0005886">
    <property type="term" value="C:plasma membrane"/>
    <property type="evidence" value="ECO:0007669"/>
    <property type="project" value="UniProtKB-SubCell"/>
</dbReference>
<evidence type="ECO:0000256" key="5">
    <source>
        <dbReference type="ARBA" id="ARBA00023002"/>
    </source>
</evidence>
<feature type="transmembrane region" description="Helical" evidence="7">
    <location>
        <begin position="245"/>
        <end position="268"/>
    </location>
</feature>
<protein>
    <submittedName>
        <fullName evidence="9">Sulfate reduction electron transfer complex DsrMKJOP subunit DsrM</fullName>
    </submittedName>
</protein>
<feature type="transmembrane region" description="Helical" evidence="7">
    <location>
        <begin position="30"/>
        <end position="51"/>
    </location>
</feature>
<reference evidence="9" key="2">
    <citation type="submission" date="2022-10" db="EMBL/GenBank/DDBJ databases">
        <authorList>
            <person name="Aronson H.S."/>
        </authorList>
    </citation>
    <scope>NUCLEOTIDE SEQUENCE</scope>
    <source>
        <strain evidence="9">RS19-109</strain>
    </source>
</reference>
<dbReference type="Pfam" id="PF02665">
    <property type="entry name" value="Nitrate_red_gam"/>
    <property type="match status" value="1"/>
</dbReference>
<dbReference type="GO" id="GO:0016491">
    <property type="term" value="F:oxidoreductase activity"/>
    <property type="evidence" value="ECO:0007669"/>
    <property type="project" value="UniProtKB-KW"/>
</dbReference>
<evidence type="ECO:0000256" key="6">
    <source>
        <dbReference type="ARBA" id="ARBA00023136"/>
    </source>
</evidence>
<evidence type="ECO:0000259" key="8">
    <source>
        <dbReference type="Pfam" id="PF02665"/>
    </source>
</evidence>
<dbReference type="RefSeq" id="WP_307632585.1">
    <property type="nucleotide sequence ID" value="NZ_JAPHEH010000001.1"/>
</dbReference>
<dbReference type="InterPro" id="IPR047660">
    <property type="entry name" value="DsrM"/>
</dbReference>
<keyword evidence="2" id="KW-1003">Cell membrane</keyword>
<keyword evidence="6 7" id="KW-0472">Membrane</keyword>
<evidence type="ECO:0000256" key="2">
    <source>
        <dbReference type="ARBA" id="ARBA00022475"/>
    </source>
</evidence>
<dbReference type="EMBL" id="JAPHEH010000001">
    <property type="protein sequence ID" value="MDG4475612.1"/>
    <property type="molecule type" value="Genomic_DNA"/>
</dbReference>